<name>A0A9D4RBF2_DREPO</name>
<dbReference type="EMBL" id="JAIWYP010000002">
    <property type="protein sequence ID" value="KAH3861313.1"/>
    <property type="molecule type" value="Genomic_DNA"/>
</dbReference>
<evidence type="ECO:0000313" key="1">
    <source>
        <dbReference type="EMBL" id="KAH3861313.1"/>
    </source>
</evidence>
<accession>A0A9D4RBF2</accession>
<proteinExistence type="predicted"/>
<protein>
    <submittedName>
        <fullName evidence="1">Uncharacterized protein</fullName>
    </submittedName>
</protein>
<dbReference type="Proteomes" id="UP000828390">
    <property type="component" value="Unassembled WGS sequence"/>
</dbReference>
<reference evidence="1" key="1">
    <citation type="journal article" date="2019" name="bioRxiv">
        <title>The Genome of the Zebra Mussel, Dreissena polymorpha: A Resource for Invasive Species Research.</title>
        <authorList>
            <person name="McCartney M.A."/>
            <person name="Auch B."/>
            <person name="Kono T."/>
            <person name="Mallez S."/>
            <person name="Zhang Y."/>
            <person name="Obille A."/>
            <person name="Becker A."/>
            <person name="Abrahante J.E."/>
            <person name="Garbe J."/>
            <person name="Badalamenti J.P."/>
            <person name="Herman A."/>
            <person name="Mangelson H."/>
            <person name="Liachko I."/>
            <person name="Sullivan S."/>
            <person name="Sone E.D."/>
            <person name="Koren S."/>
            <person name="Silverstein K.A.T."/>
            <person name="Beckman K.B."/>
            <person name="Gohl D.M."/>
        </authorList>
    </citation>
    <scope>NUCLEOTIDE SEQUENCE</scope>
    <source>
        <strain evidence="1">Duluth1</strain>
        <tissue evidence="1">Whole animal</tissue>
    </source>
</reference>
<evidence type="ECO:0000313" key="2">
    <source>
        <dbReference type="Proteomes" id="UP000828390"/>
    </source>
</evidence>
<sequence length="52" mass="5696">MDNITATVSLDIDKFQRALLMYCNSVDPETKVSPALILFGCPIRDAIPIPMG</sequence>
<reference evidence="1" key="2">
    <citation type="submission" date="2020-11" db="EMBL/GenBank/DDBJ databases">
        <authorList>
            <person name="McCartney M.A."/>
            <person name="Auch B."/>
            <person name="Kono T."/>
            <person name="Mallez S."/>
            <person name="Becker A."/>
            <person name="Gohl D.M."/>
            <person name="Silverstein K.A.T."/>
            <person name="Koren S."/>
            <person name="Bechman K.B."/>
            <person name="Herman A."/>
            <person name="Abrahante J.E."/>
            <person name="Garbe J."/>
        </authorList>
    </citation>
    <scope>NUCLEOTIDE SEQUENCE</scope>
    <source>
        <strain evidence="1">Duluth1</strain>
        <tissue evidence="1">Whole animal</tissue>
    </source>
</reference>
<gene>
    <name evidence="1" type="ORF">DPMN_024240</name>
</gene>
<comment type="caution">
    <text evidence="1">The sequence shown here is derived from an EMBL/GenBank/DDBJ whole genome shotgun (WGS) entry which is preliminary data.</text>
</comment>
<keyword evidence="2" id="KW-1185">Reference proteome</keyword>
<dbReference type="AlphaFoldDB" id="A0A9D4RBF2"/>
<organism evidence="1 2">
    <name type="scientific">Dreissena polymorpha</name>
    <name type="common">Zebra mussel</name>
    <name type="synonym">Mytilus polymorpha</name>
    <dbReference type="NCBI Taxonomy" id="45954"/>
    <lineage>
        <taxon>Eukaryota</taxon>
        <taxon>Metazoa</taxon>
        <taxon>Spiralia</taxon>
        <taxon>Lophotrochozoa</taxon>
        <taxon>Mollusca</taxon>
        <taxon>Bivalvia</taxon>
        <taxon>Autobranchia</taxon>
        <taxon>Heteroconchia</taxon>
        <taxon>Euheterodonta</taxon>
        <taxon>Imparidentia</taxon>
        <taxon>Neoheterodontei</taxon>
        <taxon>Myida</taxon>
        <taxon>Dreissenoidea</taxon>
        <taxon>Dreissenidae</taxon>
        <taxon>Dreissena</taxon>
    </lineage>
</organism>